<evidence type="ECO:0000256" key="19">
    <source>
        <dbReference type="ARBA" id="ARBA00049289"/>
    </source>
</evidence>
<evidence type="ECO:0000256" key="10">
    <source>
        <dbReference type="ARBA" id="ARBA00022796"/>
    </source>
</evidence>
<feature type="transmembrane region" description="Helical" evidence="20">
    <location>
        <begin position="193"/>
        <end position="213"/>
    </location>
</feature>
<feature type="transmembrane region" description="Helical" evidence="20">
    <location>
        <begin position="716"/>
        <end position="733"/>
    </location>
</feature>
<evidence type="ECO:0000256" key="3">
    <source>
        <dbReference type="ARBA" id="ARBA00012517"/>
    </source>
</evidence>
<comment type="subcellular location">
    <subcellularLocation>
        <location evidence="1">Cell membrane</location>
        <topology evidence="1">Multi-pass membrane protein</topology>
    </subcellularLocation>
</comment>
<feature type="transmembrane region" description="Helical" evidence="20">
    <location>
        <begin position="130"/>
        <end position="151"/>
    </location>
</feature>
<dbReference type="Gene3D" id="3.30.70.100">
    <property type="match status" value="1"/>
</dbReference>
<dbReference type="PANTHER" id="PTHR43520:SF8">
    <property type="entry name" value="P-TYPE CU(+) TRANSPORTER"/>
    <property type="match status" value="1"/>
</dbReference>
<evidence type="ECO:0000313" key="22">
    <source>
        <dbReference type="EMBL" id="HGB14893.1"/>
    </source>
</evidence>
<feature type="transmembrane region" description="Helical" evidence="20">
    <location>
        <begin position="97"/>
        <end position="118"/>
    </location>
</feature>
<dbReference type="InterPro" id="IPR036412">
    <property type="entry name" value="HAD-like_sf"/>
</dbReference>
<dbReference type="FunFam" id="3.40.50.1000:FF:000144">
    <property type="entry name" value="copper-transporting ATPase 1 isoform X2"/>
    <property type="match status" value="1"/>
</dbReference>
<keyword evidence="11 20" id="KW-0067">ATP-binding</keyword>
<dbReference type="InterPro" id="IPR023299">
    <property type="entry name" value="ATPase_P-typ_cyto_dom_N"/>
</dbReference>
<evidence type="ECO:0000256" key="4">
    <source>
        <dbReference type="ARBA" id="ARBA00022448"/>
    </source>
</evidence>
<evidence type="ECO:0000256" key="6">
    <source>
        <dbReference type="ARBA" id="ARBA00022553"/>
    </source>
</evidence>
<dbReference type="NCBIfam" id="TIGR01494">
    <property type="entry name" value="ATPase_P-type"/>
    <property type="match status" value="1"/>
</dbReference>
<evidence type="ECO:0000259" key="21">
    <source>
        <dbReference type="PROSITE" id="PS50846"/>
    </source>
</evidence>
<dbReference type="GO" id="GO:0005886">
    <property type="term" value="C:plasma membrane"/>
    <property type="evidence" value="ECO:0007669"/>
    <property type="project" value="UniProtKB-SubCell"/>
</dbReference>
<comment type="catalytic activity">
    <reaction evidence="19">
        <text>Cu(+)(in) + ATP + H2O = Cu(+)(out) + ADP + phosphate + H(+)</text>
        <dbReference type="Rhea" id="RHEA:25792"/>
        <dbReference type="ChEBI" id="CHEBI:15377"/>
        <dbReference type="ChEBI" id="CHEBI:15378"/>
        <dbReference type="ChEBI" id="CHEBI:30616"/>
        <dbReference type="ChEBI" id="CHEBI:43474"/>
        <dbReference type="ChEBI" id="CHEBI:49552"/>
        <dbReference type="ChEBI" id="CHEBI:456216"/>
        <dbReference type="EC" id="7.2.2.8"/>
    </reaction>
</comment>
<dbReference type="GO" id="GO:0140581">
    <property type="term" value="F:P-type monovalent copper transporter activity"/>
    <property type="evidence" value="ECO:0007669"/>
    <property type="project" value="UniProtKB-EC"/>
</dbReference>
<dbReference type="PROSITE" id="PS00154">
    <property type="entry name" value="ATPASE_E1_E2"/>
    <property type="match status" value="1"/>
</dbReference>
<organism evidence="22">
    <name type="scientific">Desulfobacca acetoxidans</name>
    <dbReference type="NCBI Taxonomy" id="60893"/>
    <lineage>
        <taxon>Bacteria</taxon>
        <taxon>Pseudomonadati</taxon>
        <taxon>Thermodesulfobacteriota</taxon>
        <taxon>Desulfobaccia</taxon>
        <taxon>Desulfobaccales</taxon>
        <taxon>Desulfobaccaceae</taxon>
        <taxon>Desulfobacca</taxon>
    </lineage>
</organism>
<dbReference type="CDD" id="cd00371">
    <property type="entry name" value="HMA"/>
    <property type="match status" value="1"/>
</dbReference>
<feature type="transmembrane region" description="Helical" evidence="20">
    <location>
        <begin position="347"/>
        <end position="367"/>
    </location>
</feature>
<dbReference type="PROSITE" id="PS01047">
    <property type="entry name" value="HMA_1"/>
    <property type="match status" value="1"/>
</dbReference>
<feature type="domain" description="HMA" evidence="21">
    <location>
        <begin position="6"/>
        <end position="72"/>
    </location>
</feature>
<keyword evidence="12" id="KW-0460">Magnesium</keyword>
<keyword evidence="10" id="KW-0187">Copper transport</keyword>
<accession>A0A7C3WLZ8</accession>
<dbReference type="NCBIfam" id="TIGR01511">
    <property type="entry name" value="ATPase-IB1_Cu"/>
    <property type="match status" value="1"/>
</dbReference>
<feature type="transmembrane region" description="Helical" evidence="20">
    <location>
        <begin position="379"/>
        <end position="398"/>
    </location>
</feature>
<dbReference type="PANTHER" id="PTHR43520">
    <property type="entry name" value="ATP7, ISOFORM B"/>
    <property type="match status" value="1"/>
</dbReference>
<proteinExistence type="inferred from homology"/>
<evidence type="ECO:0000256" key="1">
    <source>
        <dbReference type="ARBA" id="ARBA00004651"/>
    </source>
</evidence>
<dbReference type="PROSITE" id="PS01229">
    <property type="entry name" value="COF_2"/>
    <property type="match status" value="1"/>
</dbReference>
<dbReference type="GO" id="GO:0005507">
    <property type="term" value="F:copper ion binding"/>
    <property type="evidence" value="ECO:0007669"/>
    <property type="project" value="TreeGrafter"/>
</dbReference>
<dbReference type="InterPro" id="IPR008250">
    <property type="entry name" value="ATPase_P-typ_transduc_dom_A_sf"/>
</dbReference>
<dbReference type="SFLD" id="SFLDF00027">
    <property type="entry name" value="p-type_atpase"/>
    <property type="match status" value="1"/>
</dbReference>
<keyword evidence="16" id="KW-0406">Ion transport</keyword>
<dbReference type="Pfam" id="PF00403">
    <property type="entry name" value="HMA"/>
    <property type="match status" value="1"/>
</dbReference>
<dbReference type="InterPro" id="IPR001757">
    <property type="entry name" value="P_typ_ATPase"/>
</dbReference>
<dbReference type="FunFam" id="3.30.70.100:FF:000005">
    <property type="entry name" value="Copper-exporting P-type ATPase A"/>
    <property type="match status" value="1"/>
</dbReference>
<evidence type="ECO:0000256" key="14">
    <source>
        <dbReference type="ARBA" id="ARBA00022989"/>
    </source>
</evidence>
<dbReference type="PROSITE" id="PS50846">
    <property type="entry name" value="HMA_2"/>
    <property type="match status" value="1"/>
</dbReference>
<dbReference type="InterPro" id="IPR044492">
    <property type="entry name" value="P_typ_ATPase_HD_dom"/>
</dbReference>
<dbReference type="PRINTS" id="PR00119">
    <property type="entry name" value="CATATPASE"/>
</dbReference>
<dbReference type="AlphaFoldDB" id="A0A7C3WLZ8"/>
<dbReference type="InterPro" id="IPR006121">
    <property type="entry name" value="HMA_dom"/>
</dbReference>
<dbReference type="InterPro" id="IPR059000">
    <property type="entry name" value="ATPase_P-type_domA"/>
</dbReference>
<dbReference type="GO" id="GO:0043682">
    <property type="term" value="F:P-type divalent copper transporter activity"/>
    <property type="evidence" value="ECO:0007669"/>
    <property type="project" value="TreeGrafter"/>
</dbReference>
<dbReference type="EMBL" id="DTHB01000046">
    <property type="protein sequence ID" value="HGB14893.1"/>
    <property type="molecule type" value="Genomic_DNA"/>
</dbReference>
<dbReference type="InterPro" id="IPR023298">
    <property type="entry name" value="ATPase_P-typ_TM_dom_sf"/>
</dbReference>
<evidence type="ECO:0000256" key="7">
    <source>
        <dbReference type="ARBA" id="ARBA00022692"/>
    </source>
</evidence>
<keyword evidence="14 20" id="KW-1133">Transmembrane helix</keyword>
<keyword evidence="7 20" id="KW-0812">Transmembrane</keyword>
<evidence type="ECO:0000256" key="15">
    <source>
        <dbReference type="ARBA" id="ARBA00023008"/>
    </source>
</evidence>
<comment type="similarity">
    <text evidence="2 20">Belongs to the cation transport ATPase (P-type) (TC 3.A.3) family. Type IB subfamily.</text>
</comment>
<dbReference type="Gene3D" id="3.40.1110.10">
    <property type="entry name" value="Calcium-transporting ATPase, cytoplasmic domain N"/>
    <property type="match status" value="1"/>
</dbReference>
<evidence type="ECO:0000256" key="13">
    <source>
        <dbReference type="ARBA" id="ARBA00022967"/>
    </source>
</evidence>
<dbReference type="GO" id="GO:0005524">
    <property type="term" value="F:ATP binding"/>
    <property type="evidence" value="ECO:0007669"/>
    <property type="project" value="UniProtKB-UniRule"/>
</dbReference>
<evidence type="ECO:0000256" key="16">
    <source>
        <dbReference type="ARBA" id="ARBA00023065"/>
    </source>
</evidence>
<dbReference type="EC" id="7.2.2.8" evidence="3"/>
<dbReference type="InterPro" id="IPR017969">
    <property type="entry name" value="Heavy-metal-associated_CS"/>
</dbReference>
<keyword evidence="5 20" id="KW-1003">Cell membrane</keyword>
<sequence>MPPKQAEVSLTLTGLHCAACVARVEQALKTVPGVREAWVNLATRQALVRYNPEQATLKDLMDSVTRAGYGVESWGRIGERPAAPAPEKEIKASRRRFLIALALSLPVLALSMVPSLPASLGLPTRTLHPLLLVLTTPVLFYSGAPFFTGALRAAWHRSANMDSLVALGTSAAYVYSGWVTLFPGAVAAFGQKMAVYFDTTAMIITVILLGRWLEARSRGRASEAIRRLLALAPPIARIRRGEREEEVPLAQVAVGDLLVVRPGEKIPVDGVVVEGVSSVDESMLTGESLPVAKKPGDEVWGATLNQRGFLIFRATRVGQDMVLSQIIRLVEEAQTGKPPIQRLADRVAGIFVPVVIVLAALTFWAWLEWGPPPALNRAVIHMVAVLIIACPCAMGLATPTAVMVGSGRGAELGILIRGGEPLERASRLTTVVFDKTGTLTTGKPRVTDVRAWEGWQESQVLAWAAALEEKSEHPLAEAITRHAAEKELRLPPVTDFQAEPGLGVKGRIDDLPVALGNLTFMKKLGVPHIDLERYQEQMAHEGKTAMFLAVEGYAKGMIAVADTVKPGALEAVQALRAMGLAVRLLSGDNRRTAEAVAQKVDIRRVIAEVLPADKARVIADLQHRGEVVAMVGDGINDAPALAQADVGVALGTGADVALEAADITLIRDDLSLVPQAIRLSRHMMRIIRQNLFWAFCYNVVALPIAARGWLSPEVAAIAMALSSVSVVTNSLRLRRFGS</sequence>
<evidence type="ECO:0000256" key="5">
    <source>
        <dbReference type="ARBA" id="ARBA00022475"/>
    </source>
</evidence>
<dbReference type="CDD" id="cd02094">
    <property type="entry name" value="P-type_ATPase_Cu-like"/>
    <property type="match status" value="1"/>
</dbReference>
<keyword evidence="15" id="KW-0186">Copper</keyword>
<dbReference type="SUPFAM" id="SSF56784">
    <property type="entry name" value="HAD-like"/>
    <property type="match status" value="1"/>
</dbReference>
<evidence type="ECO:0000256" key="18">
    <source>
        <dbReference type="ARBA" id="ARBA00033239"/>
    </source>
</evidence>
<dbReference type="SUPFAM" id="SSF81665">
    <property type="entry name" value="Calcium ATPase, transmembrane domain M"/>
    <property type="match status" value="1"/>
</dbReference>
<dbReference type="SUPFAM" id="SSF81653">
    <property type="entry name" value="Calcium ATPase, transduction domain A"/>
    <property type="match status" value="1"/>
</dbReference>
<dbReference type="GO" id="GO:0060003">
    <property type="term" value="P:copper ion export"/>
    <property type="evidence" value="ECO:0007669"/>
    <property type="project" value="UniProtKB-ARBA"/>
</dbReference>
<dbReference type="GO" id="GO:0016887">
    <property type="term" value="F:ATP hydrolysis activity"/>
    <property type="evidence" value="ECO:0007669"/>
    <property type="project" value="InterPro"/>
</dbReference>
<dbReference type="NCBIfam" id="TIGR01525">
    <property type="entry name" value="ATPase-IB_hvy"/>
    <property type="match status" value="1"/>
</dbReference>
<gene>
    <name evidence="22" type="ORF">ENV62_06640</name>
</gene>
<dbReference type="InterPro" id="IPR036163">
    <property type="entry name" value="HMA_dom_sf"/>
</dbReference>
<dbReference type="Gene3D" id="2.70.150.10">
    <property type="entry name" value="Calcium-transporting ATPase, cytoplasmic transduction domain A"/>
    <property type="match status" value="1"/>
</dbReference>
<dbReference type="SFLD" id="SFLDS00003">
    <property type="entry name" value="Haloacid_Dehalogenase"/>
    <property type="match status" value="1"/>
</dbReference>
<name>A0A7C3WLZ8_9BACT</name>
<evidence type="ECO:0000256" key="2">
    <source>
        <dbReference type="ARBA" id="ARBA00006024"/>
    </source>
</evidence>
<dbReference type="FunFam" id="2.70.150.10:FF:000020">
    <property type="entry name" value="Copper-exporting P-type ATPase A"/>
    <property type="match status" value="1"/>
</dbReference>
<keyword evidence="8 20" id="KW-0479">Metal-binding</keyword>
<dbReference type="InterPro" id="IPR027256">
    <property type="entry name" value="P-typ_ATPase_IB"/>
</dbReference>
<protein>
    <recommendedName>
        <fullName evidence="3">P-type Cu(+) transporter</fullName>
        <ecNumber evidence="3">7.2.2.8</ecNumber>
    </recommendedName>
    <alternativeName>
        <fullName evidence="18">Cu(+)-exporting ATPase</fullName>
    </alternativeName>
</protein>
<dbReference type="InterPro" id="IPR018303">
    <property type="entry name" value="ATPase_P-typ_P_site"/>
</dbReference>
<evidence type="ECO:0000256" key="12">
    <source>
        <dbReference type="ARBA" id="ARBA00022842"/>
    </source>
</evidence>
<keyword evidence="6" id="KW-0597">Phosphoprotein</keyword>
<dbReference type="SUPFAM" id="SSF55008">
    <property type="entry name" value="HMA, heavy metal-associated domain"/>
    <property type="match status" value="1"/>
</dbReference>
<dbReference type="InterPro" id="IPR023214">
    <property type="entry name" value="HAD_sf"/>
</dbReference>
<dbReference type="Pfam" id="PF00122">
    <property type="entry name" value="E1-E2_ATPase"/>
    <property type="match status" value="1"/>
</dbReference>
<comment type="caution">
    <text evidence="22">The sequence shown here is derived from an EMBL/GenBank/DDBJ whole genome shotgun (WGS) entry which is preliminary data.</text>
</comment>
<dbReference type="GO" id="GO:0055070">
    <property type="term" value="P:copper ion homeostasis"/>
    <property type="evidence" value="ECO:0007669"/>
    <property type="project" value="TreeGrafter"/>
</dbReference>
<evidence type="ECO:0000256" key="11">
    <source>
        <dbReference type="ARBA" id="ARBA00022840"/>
    </source>
</evidence>
<keyword evidence="4" id="KW-0813">Transport</keyword>
<keyword evidence="17 20" id="KW-0472">Membrane</keyword>
<dbReference type="SFLD" id="SFLDG00002">
    <property type="entry name" value="C1.7:_P-type_atpase_like"/>
    <property type="match status" value="1"/>
</dbReference>
<evidence type="ECO:0000256" key="8">
    <source>
        <dbReference type="ARBA" id="ARBA00022723"/>
    </source>
</evidence>
<evidence type="ECO:0000256" key="17">
    <source>
        <dbReference type="ARBA" id="ARBA00023136"/>
    </source>
</evidence>
<evidence type="ECO:0000256" key="20">
    <source>
        <dbReference type="RuleBase" id="RU362081"/>
    </source>
</evidence>
<keyword evidence="9 20" id="KW-0547">Nucleotide-binding</keyword>
<evidence type="ECO:0000256" key="9">
    <source>
        <dbReference type="ARBA" id="ARBA00022741"/>
    </source>
</evidence>
<dbReference type="Pfam" id="PF00702">
    <property type="entry name" value="Hydrolase"/>
    <property type="match status" value="1"/>
</dbReference>
<reference evidence="22" key="1">
    <citation type="journal article" date="2020" name="mSystems">
        <title>Genome- and Community-Level Interaction Insights into Carbon Utilization and Element Cycling Functions of Hydrothermarchaeota in Hydrothermal Sediment.</title>
        <authorList>
            <person name="Zhou Z."/>
            <person name="Liu Y."/>
            <person name="Xu W."/>
            <person name="Pan J."/>
            <person name="Luo Z.H."/>
            <person name="Li M."/>
        </authorList>
    </citation>
    <scope>NUCLEOTIDE SEQUENCE [LARGE SCALE GENOMIC DNA]</scope>
    <source>
        <strain evidence="22">SpSt-776</strain>
    </source>
</reference>
<keyword evidence="13" id="KW-1278">Translocase</keyword>
<dbReference type="PRINTS" id="PR00943">
    <property type="entry name" value="CUATPASE"/>
</dbReference>
<feature type="transmembrane region" description="Helical" evidence="20">
    <location>
        <begin position="163"/>
        <end position="181"/>
    </location>
</feature>
<dbReference type="Gene3D" id="3.40.50.1000">
    <property type="entry name" value="HAD superfamily/HAD-like"/>
    <property type="match status" value="1"/>
</dbReference>
<feature type="transmembrane region" description="Helical" evidence="20">
    <location>
        <begin position="691"/>
        <end position="710"/>
    </location>
</feature>